<organism evidence="4 5">
    <name type="scientific">Mycobacterium bohemicum DSM 44277</name>
    <dbReference type="NCBI Taxonomy" id="1236609"/>
    <lineage>
        <taxon>Bacteria</taxon>
        <taxon>Bacillati</taxon>
        <taxon>Actinomycetota</taxon>
        <taxon>Actinomycetes</taxon>
        <taxon>Mycobacteriales</taxon>
        <taxon>Mycobacteriaceae</taxon>
        <taxon>Mycobacterium</taxon>
    </lineage>
</organism>
<dbReference type="AlphaFoldDB" id="A0A0U0W7M7"/>
<dbReference type="Proteomes" id="UP000198875">
    <property type="component" value="Unassembled WGS sequence"/>
</dbReference>
<feature type="compositionally biased region" description="Pro residues" evidence="1">
    <location>
        <begin position="52"/>
        <end position="69"/>
    </location>
</feature>
<dbReference type="RefSeq" id="WP_085178963.1">
    <property type="nucleotide sequence ID" value="NZ_CSTD01000001.1"/>
</dbReference>
<proteinExistence type="predicted"/>
<reference evidence="4 5" key="1">
    <citation type="submission" date="2015-03" db="EMBL/GenBank/DDBJ databases">
        <authorList>
            <person name="Murphy D."/>
        </authorList>
    </citation>
    <scope>NUCLEOTIDE SEQUENCE [LARGE SCALE GENOMIC DNA]</scope>
    <source>
        <strain evidence="4 5">DSM 44277</strain>
    </source>
</reference>
<evidence type="ECO:0000256" key="1">
    <source>
        <dbReference type="SAM" id="MobiDB-lite"/>
    </source>
</evidence>
<keyword evidence="2" id="KW-1133">Transmembrane helix</keyword>
<protein>
    <submittedName>
        <fullName evidence="4">Proline and glycine rich transmembrane protein</fullName>
    </submittedName>
</protein>
<evidence type="ECO:0000313" key="5">
    <source>
        <dbReference type="Proteomes" id="UP000198875"/>
    </source>
</evidence>
<dbReference type="OrthoDB" id="4462868at2"/>
<evidence type="ECO:0000313" key="4">
    <source>
        <dbReference type="EMBL" id="CPR09684.1"/>
    </source>
</evidence>
<dbReference type="EMBL" id="CSTD01000001">
    <property type="protein sequence ID" value="CPR09684.1"/>
    <property type="molecule type" value="Genomic_DNA"/>
</dbReference>
<evidence type="ECO:0000259" key="3">
    <source>
        <dbReference type="Pfam" id="PF13828"/>
    </source>
</evidence>
<name>A0A0U0W7M7_MYCBE</name>
<keyword evidence="2 4" id="KW-0812">Transmembrane</keyword>
<feature type="region of interest" description="Disordered" evidence="1">
    <location>
        <begin position="1"/>
        <end position="69"/>
    </location>
</feature>
<keyword evidence="2" id="KW-0472">Membrane</keyword>
<dbReference type="Pfam" id="PF13828">
    <property type="entry name" value="DUF4190"/>
    <property type="match status" value="1"/>
</dbReference>
<sequence length="179" mass="18037">MTAPGGDHGEANPTPAQPDRDVPWVPPAGADSPPANPPSGHSAGYQGGYPGEYPPPMPPPGYEQPPAGYGPPAYPGGYYQTPDYPGGYGLQGSPVYPGAPYPAAQPGMNGLAIASLISSFAGVFCCLGSIAGIVLGTVALEQIKRTRQEGYGMAVAGIAIGVAGLVVTLVVVIFAMNSR</sequence>
<evidence type="ECO:0000256" key="2">
    <source>
        <dbReference type="SAM" id="Phobius"/>
    </source>
</evidence>
<dbReference type="InterPro" id="IPR025241">
    <property type="entry name" value="DUF4190"/>
</dbReference>
<feature type="transmembrane region" description="Helical" evidence="2">
    <location>
        <begin position="111"/>
        <end position="139"/>
    </location>
</feature>
<feature type="domain" description="DUF4190" evidence="3">
    <location>
        <begin position="111"/>
        <end position="170"/>
    </location>
</feature>
<accession>A0A0U0W7M7</accession>
<gene>
    <name evidence="4" type="ORF">BN971_01600</name>
</gene>
<feature type="transmembrane region" description="Helical" evidence="2">
    <location>
        <begin position="151"/>
        <end position="176"/>
    </location>
</feature>